<keyword evidence="2" id="KW-0472">Membrane</keyword>
<keyword evidence="2" id="KW-0812">Transmembrane</keyword>
<evidence type="ECO:0000256" key="2">
    <source>
        <dbReference type="SAM" id="Phobius"/>
    </source>
</evidence>
<gene>
    <name evidence="4" type="ORF">PFFCH_01979</name>
</gene>
<reference evidence="4 5" key="1">
    <citation type="submission" date="2013-02" db="EMBL/GenBank/DDBJ databases">
        <title>The Genome Annotation of Plasmodium falciparum FCH/4.</title>
        <authorList>
            <consortium name="The Broad Institute Genome Sequencing Platform"/>
            <consortium name="The Broad Institute Genome Sequencing Center for Infectious Disease"/>
            <person name="Neafsey D."/>
            <person name="Hoffman S."/>
            <person name="Volkman S."/>
            <person name="Rosenthal P."/>
            <person name="Walker B."/>
            <person name="Young S.K."/>
            <person name="Zeng Q."/>
            <person name="Gargeya S."/>
            <person name="Fitzgerald M."/>
            <person name="Haas B."/>
            <person name="Abouelleil A."/>
            <person name="Allen A.W."/>
            <person name="Alvarado L."/>
            <person name="Arachchi H.M."/>
            <person name="Berlin A.M."/>
            <person name="Chapman S.B."/>
            <person name="Gainer-Dewar J."/>
            <person name="Goldberg J."/>
            <person name="Griggs A."/>
            <person name="Gujja S."/>
            <person name="Hansen M."/>
            <person name="Howarth C."/>
            <person name="Imamovic A."/>
            <person name="Ireland A."/>
            <person name="Larimer J."/>
            <person name="McCowan C."/>
            <person name="Murphy C."/>
            <person name="Pearson M."/>
            <person name="Poon T.W."/>
            <person name="Priest M."/>
            <person name="Roberts A."/>
            <person name="Saif S."/>
            <person name="Shea T."/>
            <person name="Sisk P."/>
            <person name="Sykes S."/>
            <person name="Wortman J."/>
            <person name="Nusbaum C."/>
            <person name="Birren B."/>
        </authorList>
    </citation>
    <scope>NUCLEOTIDE SEQUENCE [LARGE SCALE GENOMIC DNA]</scope>
    <source>
        <strain evidence="4 5">FCH/4</strain>
    </source>
</reference>
<evidence type="ECO:0008006" key="6">
    <source>
        <dbReference type="Google" id="ProtNLM"/>
    </source>
</evidence>
<name>A0A024VQ05_PLAFA</name>
<keyword evidence="3" id="KW-0732">Signal</keyword>
<feature type="compositionally biased region" description="Polar residues" evidence="1">
    <location>
        <begin position="275"/>
        <end position="296"/>
    </location>
</feature>
<feature type="region of interest" description="Disordered" evidence="1">
    <location>
        <begin position="254"/>
        <end position="405"/>
    </location>
</feature>
<dbReference type="Proteomes" id="UP000030656">
    <property type="component" value="Unassembled WGS sequence"/>
</dbReference>
<dbReference type="AlphaFoldDB" id="A0A024VQ05"/>
<feature type="transmembrane region" description="Helical" evidence="2">
    <location>
        <begin position="443"/>
        <end position="464"/>
    </location>
</feature>
<accession>A0A024VQ05</accession>
<dbReference type="OrthoDB" id="383129at2759"/>
<evidence type="ECO:0000313" key="4">
    <source>
        <dbReference type="EMBL" id="ETW30567.1"/>
    </source>
</evidence>
<feature type="signal peptide" evidence="3">
    <location>
        <begin position="1"/>
        <end position="22"/>
    </location>
</feature>
<feature type="chain" id="PRO_5001536344" description="Merozoite TRAP-like protein" evidence="3">
    <location>
        <begin position="23"/>
        <end position="508"/>
    </location>
</feature>
<feature type="region of interest" description="Disordered" evidence="1">
    <location>
        <begin position="110"/>
        <end position="198"/>
    </location>
</feature>
<evidence type="ECO:0000313" key="5">
    <source>
        <dbReference type="Proteomes" id="UP000030656"/>
    </source>
</evidence>
<feature type="compositionally biased region" description="Basic and acidic residues" evidence="1">
    <location>
        <begin position="124"/>
        <end position="135"/>
    </location>
</feature>
<feature type="compositionally biased region" description="Acidic residues" evidence="1">
    <location>
        <begin position="136"/>
        <end position="181"/>
    </location>
</feature>
<feature type="compositionally biased region" description="Basic and acidic residues" evidence="1">
    <location>
        <begin position="378"/>
        <end position="389"/>
    </location>
</feature>
<evidence type="ECO:0000256" key="1">
    <source>
        <dbReference type="SAM" id="MobiDB-lite"/>
    </source>
</evidence>
<feature type="compositionally biased region" description="Low complexity" evidence="1">
    <location>
        <begin position="390"/>
        <end position="399"/>
    </location>
</feature>
<feature type="compositionally biased region" description="Basic and acidic residues" evidence="1">
    <location>
        <begin position="327"/>
        <end position="352"/>
    </location>
</feature>
<dbReference type="EMBL" id="KI927901">
    <property type="protein sequence ID" value="ETW30567.1"/>
    <property type="molecule type" value="Genomic_DNA"/>
</dbReference>
<keyword evidence="2" id="KW-1133">Transmembrane helix</keyword>
<feature type="compositionally biased region" description="Low complexity" evidence="1">
    <location>
        <begin position="254"/>
        <end position="268"/>
    </location>
</feature>
<sequence length="508" mass="59259">MKKTILNLYLINILFALSDVKGISTHDTCDEWSEWSACTHGISTRKCLSDSSIKDETLVCTKCDKWGEWSECKDGRMHRKVLNCPFIKEEQECDVNNEMAEDTHMNNSYIYFNADDGDNEYEDHDDKNDDDKNYDNENDDDKNDDDKNDDDKNDDDKNDDDKNDDDKNDDDKNDDEENYNDTEEKVKNNDIHNSSANSNNEVTNFIQIKDKIMIKHKTTNIHPVNFIQEKYTRNNKYRSDNFSKILNNMNHINNNNYNSRSSSTSSKNARGYRGGSSNMYPHVPNYTSSSVHNSTNNERKSDEDLDNIEGDNITKEERIVPINNKNYDNHDEHSNIHEHDTSRNVDNEKYNSNDDLPNLSTYDYDMNNDSYKKNHMKKPMDSIKEEQTKQENNQNNEKVSSSEKQNDDISALYEHMNTKDQEHTQHEQPNDSAHGHFENYSKLYIASGVATLVLLGGSITFYFLRKEKTEKVVQEETKEENFEVMFNDDALKGKDNKAMDEEEFWALE</sequence>
<protein>
    <recommendedName>
        <fullName evidence="6">Merozoite TRAP-like protein</fullName>
    </recommendedName>
</protein>
<evidence type="ECO:0000256" key="3">
    <source>
        <dbReference type="SAM" id="SignalP"/>
    </source>
</evidence>
<reference evidence="4 5" key="2">
    <citation type="submission" date="2013-02" db="EMBL/GenBank/DDBJ databases">
        <title>The Genome Sequence of Plasmodium falciparum FCH/4.</title>
        <authorList>
            <consortium name="The Broad Institute Genome Sequencing Platform"/>
            <consortium name="The Broad Institute Genome Sequencing Center for Infectious Disease"/>
            <person name="Neafsey D."/>
            <person name="Cheeseman I."/>
            <person name="Volkman S."/>
            <person name="Adams J."/>
            <person name="Walker B."/>
            <person name="Young S.K."/>
            <person name="Zeng Q."/>
            <person name="Gargeya S."/>
            <person name="Fitzgerald M."/>
            <person name="Haas B."/>
            <person name="Abouelleil A."/>
            <person name="Alvarado L."/>
            <person name="Arachchi H.M."/>
            <person name="Berlin A.M."/>
            <person name="Chapman S.B."/>
            <person name="Dewar J."/>
            <person name="Goldberg J."/>
            <person name="Griggs A."/>
            <person name="Gujja S."/>
            <person name="Hansen M."/>
            <person name="Howarth C."/>
            <person name="Imamovic A."/>
            <person name="Larimer J."/>
            <person name="McCowan C."/>
            <person name="Murphy C."/>
            <person name="Neiman D."/>
            <person name="Pearson M."/>
            <person name="Priest M."/>
            <person name="Roberts A."/>
            <person name="Saif S."/>
            <person name="Shea T."/>
            <person name="Sisk P."/>
            <person name="Sykes S."/>
            <person name="Wortman J."/>
            <person name="Nusbaum C."/>
            <person name="Birren B."/>
        </authorList>
    </citation>
    <scope>NUCLEOTIDE SEQUENCE [LARGE SCALE GENOMIC DNA]</scope>
    <source>
        <strain evidence="4 5">FCH/4</strain>
    </source>
</reference>
<proteinExistence type="predicted"/>
<organism evidence="4 5">
    <name type="scientific">Plasmodium falciparum FCH/4</name>
    <dbReference type="NCBI Taxonomy" id="1036724"/>
    <lineage>
        <taxon>Eukaryota</taxon>
        <taxon>Sar</taxon>
        <taxon>Alveolata</taxon>
        <taxon>Apicomplexa</taxon>
        <taxon>Aconoidasida</taxon>
        <taxon>Haemosporida</taxon>
        <taxon>Plasmodiidae</taxon>
        <taxon>Plasmodium</taxon>
        <taxon>Plasmodium (Laverania)</taxon>
    </lineage>
</organism>